<reference evidence="2" key="1">
    <citation type="journal article" date="2014" name="Front. Microbiol.">
        <title>High frequency of phylogenetically diverse reductive dehalogenase-homologous genes in deep subseafloor sedimentary metagenomes.</title>
        <authorList>
            <person name="Kawai M."/>
            <person name="Futagami T."/>
            <person name="Toyoda A."/>
            <person name="Takaki Y."/>
            <person name="Nishi S."/>
            <person name="Hori S."/>
            <person name="Arai W."/>
            <person name="Tsubouchi T."/>
            <person name="Morono Y."/>
            <person name="Uchiyama I."/>
            <person name="Ito T."/>
            <person name="Fujiyama A."/>
            <person name="Inagaki F."/>
            <person name="Takami H."/>
        </authorList>
    </citation>
    <scope>NUCLEOTIDE SEQUENCE</scope>
    <source>
        <strain evidence="2">Expedition CK06-06</strain>
    </source>
</reference>
<protein>
    <recommendedName>
        <fullName evidence="1">Integrase catalytic domain-containing protein</fullName>
    </recommendedName>
</protein>
<feature type="domain" description="Integrase catalytic" evidence="1">
    <location>
        <begin position="1"/>
        <end position="81"/>
    </location>
</feature>
<dbReference type="GO" id="GO:0015074">
    <property type="term" value="P:DNA integration"/>
    <property type="evidence" value="ECO:0007669"/>
    <property type="project" value="InterPro"/>
</dbReference>
<evidence type="ECO:0000313" key="2">
    <source>
        <dbReference type="EMBL" id="GAG75256.1"/>
    </source>
</evidence>
<dbReference type="InterPro" id="IPR050900">
    <property type="entry name" value="Transposase_IS3/IS150/IS904"/>
</dbReference>
<dbReference type="AlphaFoldDB" id="X1BSY0"/>
<proteinExistence type="predicted"/>
<dbReference type="EMBL" id="BART01018468">
    <property type="protein sequence ID" value="GAG75256.1"/>
    <property type="molecule type" value="Genomic_DNA"/>
</dbReference>
<dbReference type="PROSITE" id="PS50994">
    <property type="entry name" value="INTEGRASE"/>
    <property type="match status" value="1"/>
</dbReference>
<name>X1BSY0_9ZZZZ</name>
<feature type="non-terminal residue" evidence="2">
    <location>
        <position position="1"/>
    </location>
</feature>
<dbReference type="InterPro" id="IPR036397">
    <property type="entry name" value="RNaseH_sf"/>
</dbReference>
<dbReference type="Gene3D" id="3.30.420.10">
    <property type="entry name" value="Ribonuclease H-like superfamily/Ribonuclease H"/>
    <property type="match status" value="1"/>
</dbReference>
<dbReference type="InterPro" id="IPR012337">
    <property type="entry name" value="RNaseH-like_sf"/>
</dbReference>
<dbReference type="PANTHER" id="PTHR46889">
    <property type="entry name" value="TRANSPOSASE INSF FOR INSERTION SEQUENCE IS3B-RELATED"/>
    <property type="match status" value="1"/>
</dbReference>
<dbReference type="Pfam" id="PF13683">
    <property type="entry name" value="rve_3"/>
    <property type="match status" value="1"/>
</dbReference>
<organism evidence="2">
    <name type="scientific">marine sediment metagenome</name>
    <dbReference type="NCBI Taxonomy" id="412755"/>
    <lineage>
        <taxon>unclassified sequences</taxon>
        <taxon>metagenomes</taxon>
        <taxon>ecological metagenomes</taxon>
    </lineage>
</organism>
<dbReference type="SUPFAM" id="SSF53098">
    <property type="entry name" value="Ribonuclease H-like"/>
    <property type="match status" value="1"/>
</dbReference>
<dbReference type="PANTHER" id="PTHR46889:SF7">
    <property type="entry name" value="TRANSPOSASE FOR INSERTION SEQUENCE ELEMENT IS904"/>
    <property type="match status" value="1"/>
</dbReference>
<dbReference type="GO" id="GO:0003676">
    <property type="term" value="F:nucleic acid binding"/>
    <property type="evidence" value="ECO:0007669"/>
    <property type="project" value="InterPro"/>
</dbReference>
<sequence length="92" mass="10595">DLLQAHGIQISMAAIGKAEENGYAERLIRTIKEEEVYLSEYRDFSDAHAQIGCFVEDVYMTKRIHSSLGYLTPVEYEIAWWQSHIQSVMESP</sequence>
<comment type="caution">
    <text evidence="2">The sequence shown here is derived from an EMBL/GenBank/DDBJ whole genome shotgun (WGS) entry which is preliminary data.</text>
</comment>
<evidence type="ECO:0000259" key="1">
    <source>
        <dbReference type="PROSITE" id="PS50994"/>
    </source>
</evidence>
<dbReference type="InterPro" id="IPR001584">
    <property type="entry name" value="Integrase_cat-core"/>
</dbReference>
<accession>X1BSY0</accession>
<gene>
    <name evidence="2" type="ORF">S01H4_34856</name>
</gene>